<dbReference type="GO" id="GO:0016020">
    <property type="term" value="C:membrane"/>
    <property type="evidence" value="ECO:0007669"/>
    <property type="project" value="UniProtKB-SubCell"/>
</dbReference>
<feature type="region of interest" description="Disordered" evidence="5">
    <location>
        <begin position="165"/>
        <end position="184"/>
    </location>
</feature>
<proteinExistence type="evidence at transcript level"/>
<dbReference type="AlphaFoldDB" id="A0A2P2IC42"/>
<accession>A0A2P2IC42</accession>
<dbReference type="PROSITE" id="PS51257">
    <property type="entry name" value="PROKAR_LIPOPROTEIN"/>
    <property type="match status" value="1"/>
</dbReference>
<dbReference type="PANTHER" id="PTHR16002:SF4">
    <property type="entry name" value="TMEM248_TMEM219 DOMAIN-CONTAINING PROTEIN"/>
    <property type="match status" value="1"/>
</dbReference>
<evidence type="ECO:0000256" key="3">
    <source>
        <dbReference type="ARBA" id="ARBA00022989"/>
    </source>
</evidence>
<dbReference type="EMBL" id="IACF01005996">
    <property type="protein sequence ID" value="LAB71579.1"/>
    <property type="molecule type" value="mRNA"/>
</dbReference>
<keyword evidence="3 6" id="KW-1133">Transmembrane helix</keyword>
<name>A0A2P2IC42_9CRUS</name>
<sequence length="310" mass="33964">MMICKSLVDWWHAKPPVAVFLVMLIACALTLASITIYVELHKNHMVNPNVKDWNSFFNTLSKVEVCLPAAGSLGRPGTDLSPGPAAAVADSLNQLVDAKESNLTRYRVLVTVGMKAVSGDTTHKQLEELLQTRKLEFLLTEDLLGNRVPIGQKADEVSVSLSLPNVPSTKSVVSPDSHENEEGGSDMKLFEACVTFLGPTRLLPGSNVMPKACQQTRKTSVELEVSSGPLGSCGSVNTAYRLHLQQQHNLTPLLSQEDTILIQLHLIYTTSALVLLVLLLISYAACRRCWEPRSRLAYTSNSLQEKMVDL</sequence>
<dbReference type="Pfam" id="PF14940">
    <property type="entry name" value="TMEM219"/>
    <property type="match status" value="1"/>
</dbReference>
<evidence type="ECO:0000256" key="4">
    <source>
        <dbReference type="ARBA" id="ARBA00023136"/>
    </source>
</evidence>
<protein>
    <submittedName>
        <fullName evidence="8">Transmembrane protein 248-like</fullName>
    </submittedName>
</protein>
<evidence type="ECO:0000256" key="5">
    <source>
        <dbReference type="SAM" id="MobiDB-lite"/>
    </source>
</evidence>
<evidence type="ECO:0000313" key="8">
    <source>
        <dbReference type="EMBL" id="LAB71579.1"/>
    </source>
</evidence>
<dbReference type="InterPro" id="IPR039493">
    <property type="entry name" value="TMEM248/TMEM219"/>
</dbReference>
<evidence type="ECO:0000256" key="2">
    <source>
        <dbReference type="ARBA" id="ARBA00022692"/>
    </source>
</evidence>
<dbReference type="PANTHER" id="PTHR16002">
    <property type="entry name" value="TRANSMEMBRANE PROTEIN 248-LIKE"/>
    <property type="match status" value="1"/>
</dbReference>
<reference evidence="8" key="1">
    <citation type="journal article" date="2018" name="Biosci. Biotechnol. Biochem.">
        <title>Polysaccharide hydrolase of the hadal zone amphipods Hirondellea gigas.</title>
        <authorList>
            <person name="Kobayashi H."/>
            <person name="Nagahama T."/>
            <person name="Arai W."/>
            <person name="Sasagawa Y."/>
            <person name="Umeda M."/>
            <person name="Hayashi T."/>
            <person name="Nikaido I."/>
            <person name="Watanabe H."/>
            <person name="Oguri K."/>
            <person name="Kitazato H."/>
            <person name="Fujioka K."/>
            <person name="Kido Y."/>
            <person name="Takami H."/>
        </authorList>
    </citation>
    <scope>NUCLEOTIDE SEQUENCE</scope>
    <source>
        <tissue evidence="8">Whole body</tissue>
    </source>
</reference>
<dbReference type="InterPro" id="IPR039587">
    <property type="entry name" value="TMEM248/TMEM219_dom"/>
</dbReference>
<comment type="subcellular location">
    <subcellularLocation>
        <location evidence="1">Membrane</location>
    </subcellularLocation>
</comment>
<feature type="transmembrane region" description="Helical" evidence="6">
    <location>
        <begin position="266"/>
        <end position="286"/>
    </location>
</feature>
<evidence type="ECO:0000256" key="6">
    <source>
        <dbReference type="SAM" id="Phobius"/>
    </source>
</evidence>
<evidence type="ECO:0000256" key="1">
    <source>
        <dbReference type="ARBA" id="ARBA00004370"/>
    </source>
</evidence>
<feature type="domain" description="TMEM248/TMEM219" evidence="7">
    <location>
        <begin position="10"/>
        <end position="220"/>
    </location>
</feature>
<organism evidence="8">
    <name type="scientific">Hirondellea gigas</name>
    <dbReference type="NCBI Taxonomy" id="1518452"/>
    <lineage>
        <taxon>Eukaryota</taxon>
        <taxon>Metazoa</taxon>
        <taxon>Ecdysozoa</taxon>
        <taxon>Arthropoda</taxon>
        <taxon>Crustacea</taxon>
        <taxon>Multicrustacea</taxon>
        <taxon>Malacostraca</taxon>
        <taxon>Eumalacostraca</taxon>
        <taxon>Peracarida</taxon>
        <taxon>Amphipoda</taxon>
        <taxon>Amphilochidea</taxon>
        <taxon>Lysianassida</taxon>
        <taxon>Lysianassidira</taxon>
        <taxon>Lysianassoidea</taxon>
        <taxon>Lysianassidae</taxon>
        <taxon>Hirondellea</taxon>
    </lineage>
</organism>
<keyword evidence="2 6" id="KW-0812">Transmembrane</keyword>
<keyword evidence="4 6" id="KW-0472">Membrane</keyword>
<evidence type="ECO:0000259" key="7">
    <source>
        <dbReference type="Pfam" id="PF14940"/>
    </source>
</evidence>